<evidence type="ECO:0008006" key="3">
    <source>
        <dbReference type="Google" id="ProtNLM"/>
    </source>
</evidence>
<sequence length="753" mass="81268">MASPSIDPIATANAVIDASRDLASSPDDAAKWTDVELNARLVADKLRTKGPADYHTRVGATELPKAMASLLDLASSGKDQTPRSPEAAAAAFELLRVGANLCMDHDENRQLLLNAGVPQRLVALLRAYSRRHPYNDDQANASVSISDLKLIRTSVGLLLNASFYEPVRNALMEERAPTAVLAVAFTLYKPLAWVQALAAANTPEQIQTVDEQWKLRSGIANWATRFISEFTENDTKQAFDIDCLPYIIGSVRVFTPPYPAPSPATFDTLSGRQTFIETDVDVLDQCSSLLEALSLDVEIVLTEIGKSVSAEPERAYLRHLVAFVEDGNYPPFWAPETSAKQFEKTYDLCKAAVVKTIVAVAGGDSNLDVLWQETVDATEPNGWFVSTMLRWIQQHVENKDSWTRDDLTICATLSLGNLARRESICDSLAQPPISIAAKLLPLLAPKTDLKIKHGVLGLLKNVSHAQRTRGTLGDAGTIEALASSRIWTREGDFAEIPQVSAIGIAKLLCTGNLDNTLRLVVPELPADADPTKPAPASALELILALVIRSDSVPIKSEGTRVIATVVKSLYTAEGDASIGHRRRQAIDAVTTFDSASILAQMICRSRKFPVLLNEAIVALTLLAYHKSGAAYVLHSLNASLTETHPSPSTTSTSLTSPVSPTGTAFDMLQIILANEDGKFPPELRANVCSLFSSVGKKVNPAAPGREDDVQAARLKGPIVSTLRSVVEGITASGEDEKSTILRTAAQKAIEAWE</sequence>
<accession>A0A165GVA7</accession>
<keyword evidence="2" id="KW-1185">Reference proteome</keyword>
<reference evidence="1 2" key="1">
    <citation type="journal article" date="2016" name="Mol. Biol. Evol.">
        <title>Comparative Genomics of Early-Diverging Mushroom-Forming Fungi Provides Insights into the Origins of Lignocellulose Decay Capabilities.</title>
        <authorList>
            <person name="Nagy L.G."/>
            <person name="Riley R."/>
            <person name="Tritt A."/>
            <person name="Adam C."/>
            <person name="Daum C."/>
            <person name="Floudas D."/>
            <person name="Sun H."/>
            <person name="Yadav J.S."/>
            <person name="Pangilinan J."/>
            <person name="Larsson K.H."/>
            <person name="Matsuura K."/>
            <person name="Barry K."/>
            <person name="Labutti K."/>
            <person name="Kuo R."/>
            <person name="Ohm R.A."/>
            <person name="Bhattacharya S.S."/>
            <person name="Shirouzu T."/>
            <person name="Yoshinaga Y."/>
            <person name="Martin F.M."/>
            <person name="Grigoriev I.V."/>
            <person name="Hibbett D.S."/>
        </authorList>
    </citation>
    <scope>NUCLEOTIDE SEQUENCE [LARGE SCALE GENOMIC DNA]</scope>
    <source>
        <strain evidence="1 2">HHB12029</strain>
    </source>
</reference>
<dbReference type="InterPro" id="IPR016024">
    <property type="entry name" value="ARM-type_fold"/>
</dbReference>
<protein>
    <recommendedName>
        <fullName evidence="3">ARM repeat-containing protein</fullName>
    </recommendedName>
</protein>
<dbReference type="SUPFAM" id="SSF48371">
    <property type="entry name" value="ARM repeat"/>
    <property type="match status" value="1"/>
</dbReference>
<organism evidence="1 2">
    <name type="scientific">Exidia glandulosa HHB12029</name>
    <dbReference type="NCBI Taxonomy" id="1314781"/>
    <lineage>
        <taxon>Eukaryota</taxon>
        <taxon>Fungi</taxon>
        <taxon>Dikarya</taxon>
        <taxon>Basidiomycota</taxon>
        <taxon>Agaricomycotina</taxon>
        <taxon>Agaricomycetes</taxon>
        <taxon>Auriculariales</taxon>
        <taxon>Exidiaceae</taxon>
        <taxon>Exidia</taxon>
    </lineage>
</organism>
<evidence type="ECO:0000313" key="2">
    <source>
        <dbReference type="Proteomes" id="UP000077266"/>
    </source>
</evidence>
<dbReference type="GO" id="GO:0005085">
    <property type="term" value="F:guanyl-nucleotide exchange factor activity"/>
    <property type="evidence" value="ECO:0007669"/>
    <property type="project" value="InterPro"/>
</dbReference>
<dbReference type="Proteomes" id="UP000077266">
    <property type="component" value="Unassembled WGS sequence"/>
</dbReference>
<dbReference type="Gene3D" id="1.25.10.10">
    <property type="entry name" value="Leucine-rich Repeat Variant"/>
    <property type="match status" value="1"/>
</dbReference>
<dbReference type="OrthoDB" id="26149at2759"/>
<name>A0A165GVA7_EXIGL</name>
<gene>
    <name evidence="1" type="ORF">EXIGLDRAFT_837361</name>
</gene>
<dbReference type="InParanoid" id="A0A165GVA7"/>
<dbReference type="PANTHER" id="PTHR10957">
    <property type="entry name" value="RAP1 GTPASE-GDP DISSOCIATION STIMULATOR 1"/>
    <property type="match status" value="1"/>
</dbReference>
<dbReference type="AlphaFoldDB" id="A0A165GVA7"/>
<proteinExistence type="predicted"/>
<dbReference type="InterPro" id="IPR040144">
    <property type="entry name" value="RAP1GDS1"/>
</dbReference>
<dbReference type="STRING" id="1314781.A0A165GVA7"/>
<dbReference type="EMBL" id="KV426035">
    <property type="protein sequence ID" value="KZV91061.1"/>
    <property type="molecule type" value="Genomic_DNA"/>
</dbReference>
<dbReference type="InterPro" id="IPR011989">
    <property type="entry name" value="ARM-like"/>
</dbReference>
<evidence type="ECO:0000313" key="1">
    <source>
        <dbReference type="EMBL" id="KZV91061.1"/>
    </source>
</evidence>